<dbReference type="PROSITE" id="PS51192">
    <property type="entry name" value="HELICASE_ATP_BIND_1"/>
    <property type="match status" value="1"/>
</dbReference>
<keyword evidence="7 15" id="KW-0347">Helicase</keyword>
<evidence type="ECO:0000256" key="11">
    <source>
        <dbReference type="ARBA" id="ARBA00047984"/>
    </source>
</evidence>
<evidence type="ECO:0000259" key="13">
    <source>
        <dbReference type="PROSITE" id="PS51192"/>
    </source>
</evidence>
<dbReference type="STRING" id="10195.A0A3M7P8X3"/>
<feature type="non-terminal residue" evidence="15">
    <location>
        <position position="1"/>
    </location>
</feature>
<evidence type="ECO:0000256" key="4">
    <source>
        <dbReference type="ARBA" id="ARBA00022722"/>
    </source>
</evidence>
<comment type="catalytic activity">
    <reaction evidence="11">
        <text>ATP + H2O = ADP + phosphate + H(+)</text>
        <dbReference type="Rhea" id="RHEA:13065"/>
        <dbReference type="ChEBI" id="CHEBI:15377"/>
        <dbReference type="ChEBI" id="CHEBI:15378"/>
        <dbReference type="ChEBI" id="CHEBI:30616"/>
        <dbReference type="ChEBI" id="CHEBI:43474"/>
        <dbReference type="ChEBI" id="CHEBI:456216"/>
        <dbReference type="EC" id="3.6.4.13"/>
    </reaction>
</comment>
<dbReference type="GO" id="GO:0003724">
    <property type="term" value="F:RNA helicase activity"/>
    <property type="evidence" value="ECO:0007669"/>
    <property type="project" value="UniProtKB-EC"/>
</dbReference>
<dbReference type="InterPro" id="IPR001650">
    <property type="entry name" value="Helicase_C-like"/>
</dbReference>
<dbReference type="PANTHER" id="PTHR47958">
    <property type="entry name" value="ATP-DEPENDENT RNA HELICASE DBP3"/>
    <property type="match status" value="1"/>
</dbReference>
<dbReference type="InterPro" id="IPR011545">
    <property type="entry name" value="DEAD/DEAH_box_helicase_dom"/>
</dbReference>
<comment type="similarity">
    <text evidence="1">Belongs to the DEAD box helicase family. DDX1 subfamily.</text>
</comment>
<evidence type="ECO:0000256" key="10">
    <source>
        <dbReference type="ARBA" id="ARBA00022884"/>
    </source>
</evidence>
<dbReference type="SUPFAM" id="SSF52540">
    <property type="entry name" value="P-loop containing nucleoside triphosphate hydrolases"/>
    <property type="match status" value="1"/>
</dbReference>
<dbReference type="Proteomes" id="UP000276133">
    <property type="component" value="Unassembled WGS sequence"/>
</dbReference>
<dbReference type="Gene3D" id="3.40.50.300">
    <property type="entry name" value="P-loop containing nucleotide triphosphate hydrolases"/>
    <property type="match status" value="2"/>
</dbReference>
<dbReference type="CDD" id="cd18787">
    <property type="entry name" value="SF2_C_DEAD"/>
    <property type="match status" value="1"/>
</dbReference>
<evidence type="ECO:0000256" key="5">
    <source>
        <dbReference type="ARBA" id="ARBA00022741"/>
    </source>
</evidence>
<reference evidence="15 16" key="1">
    <citation type="journal article" date="2018" name="Sci. Rep.">
        <title>Genomic signatures of local adaptation to the degree of environmental predictability in rotifers.</title>
        <authorList>
            <person name="Franch-Gras L."/>
            <person name="Hahn C."/>
            <person name="Garcia-Roger E.M."/>
            <person name="Carmona M.J."/>
            <person name="Serra M."/>
            <person name="Gomez A."/>
        </authorList>
    </citation>
    <scope>NUCLEOTIDE SEQUENCE [LARGE SCALE GENOMIC DNA]</scope>
    <source>
        <strain evidence="15">HYR1</strain>
    </source>
</reference>
<evidence type="ECO:0000256" key="2">
    <source>
        <dbReference type="ARBA" id="ARBA00012552"/>
    </source>
</evidence>
<accession>A0A3M7P8X3</accession>
<organism evidence="15 16">
    <name type="scientific">Brachionus plicatilis</name>
    <name type="common">Marine rotifer</name>
    <name type="synonym">Brachionus muelleri</name>
    <dbReference type="NCBI Taxonomy" id="10195"/>
    <lineage>
        <taxon>Eukaryota</taxon>
        <taxon>Metazoa</taxon>
        <taxon>Spiralia</taxon>
        <taxon>Gnathifera</taxon>
        <taxon>Rotifera</taxon>
        <taxon>Eurotatoria</taxon>
        <taxon>Monogononta</taxon>
        <taxon>Pseudotrocha</taxon>
        <taxon>Ploima</taxon>
        <taxon>Brachionidae</taxon>
        <taxon>Brachionus</taxon>
    </lineage>
</organism>
<evidence type="ECO:0000313" key="15">
    <source>
        <dbReference type="EMBL" id="RMZ95545.1"/>
    </source>
</evidence>
<dbReference type="SMART" id="SM00490">
    <property type="entry name" value="HELICc"/>
    <property type="match status" value="1"/>
</dbReference>
<evidence type="ECO:0000256" key="12">
    <source>
        <dbReference type="ARBA" id="ARBA00072020"/>
    </source>
</evidence>
<dbReference type="GO" id="GO:0005524">
    <property type="term" value="F:ATP binding"/>
    <property type="evidence" value="ECO:0007669"/>
    <property type="project" value="UniProtKB-KW"/>
</dbReference>
<feature type="domain" description="Helicase C-terminal" evidence="14">
    <location>
        <begin position="230"/>
        <end position="427"/>
    </location>
</feature>
<dbReference type="FunFam" id="3.40.50.300:FF:000708">
    <property type="entry name" value="ATP-dependent RNA helicase DDX1"/>
    <property type="match status" value="1"/>
</dbReference>
<evidence type="ECO:0000256" key="9">
    <source>
        <dbReference type="ARBA" id="ARBA00022840"/>
    </source>
</evidence>
<keyword evidence="9" id="KW-0067">ATP-binding</keyword>
<protein>
    <recommendedName>
        <fullName evidence="3">ATP-dependent RNA helicase DDX1</fullName>
        <ecNumber evidence="2">3.6.4.13</ecNumber>
    </recommendedName>
    <alternativeName>
        <fullName evidence="12">ATP-dependent RNA helicase Ddx1</fullName>
    </alternativeName>
</protein>
<evidence type="ECO:0000259" key="14">
    <source>
        <dbReference type="PROSITE" id="PS51194"/>
    </source>
</evidence>
<evidence type="ECO:0000256" key="7">
    <source>
        <dbReference type="ARBA" id="ARBA00022806"/>
    </source>
</evidence>
<evidence type="ECO:0000256" key="1">
    <source>
        <dbReference type="ARBA" id="ARBA00008765"/>
    </source>
</evidence>
<dbReference type="EMBL" id="REGN01012379">
    <property type="protein sequence ID" value="RMZ95545.1"/>
    <property type="molecule type" value="Genomic_DNA"/>
</dbReference>
<dbReference type="GO" id="GO:0004527">
    <property type="term" value="F:exonuclease activity"/>
    <property type="evidence" value="ECO:0007669"/>
    <property type="project" value="UniProtKB-KW"/>
</dbReference>
<dbReference type="InterPro" id="IPR014001">
    <property type="entry name" value="Helicase_ATP-bd"/>
</dbReference>
<sequence>DGFIGIAQALKEFTVVSPKSSGARHEIKRQNNAPLALIVEPSKELAEQTFREIQNFKKNLTNLNINEVLVVAGVPIKEQTSQIQNGVDIIVATPGRLQDLIETNIVSLSQVKFFVLDEVDGLLTQGHRDFIMKIHSKIPSVGFDGKRLQMIVCSATLHNFEVKKLAEKIMHFPNWIDLKGQDSVPDTIHHCVCLIDPKLDTSWRNLRQKVQTDGVHATDRLNQQTESKEMLSEAVKTLKAEYCVRAVEKYKMDRALIFCRTKLDCDNLENYFIKLGGGPRALGHQFSCVCLHSDRSHSERTENLEKFKQNKVRLMICTDVAARGLDITGLPYVINVTLPDEKQNYVHRIGRVGRADRMGLAISLVSKVQEKVWYHSCPSRGKGCSNRLLKDDGGCCIWYNEMFYLEEIEDHLGCTIAQIAPTLDIPINEFDGKVTYGEKKQIKTTAFKGHVELLEPSLKELIDLEKKTQLNYLKMKFFS</sequence>
<dbReference type="Pfam" id="PF00271">
    <property type="entry name" value="Helicase_C"/>
    <property type="match status" value="1"/>
</dbReference>
<keyword evidence="5" id="KW-0547">Nucleotide-binding</keyword>
<evidence type="ECO:0000256" key="6">
    <source>
        <dbReference type="ARBA" id="ARBA00022801"/>
    </source>
</evidence>
<keyword evidence="10" id="KW-0694">RNA-binding</keyword>
<evidence type="ECO:0000313" key="16">
    <source>
        <dbReference type="Proteomes" id="UP000276133"/>
    </source>
</evidence>
<evidence type="ECO:0000256" key="3">
    <source>
        <dbReference type="ARBA" id="ARBA00014916"/>
    </source>
</evidence>
<keyword evidence="8" id="KW-0269">Exonuclease</keyword>
<evidence type="ECO:0000256" key="8">
    <source>
        <dbReference type="ARBA" id="ARBA00022839"/>
    </source>
</evidence>
<dbReference type="GO" id="GO:0003723">
    <property type="term" value="F:RNA binding"/>
    <property type="evidence" value="ECO:0007669"/>
    <property type="project" value="UniProtKB-KW"/>
</dbReference>
<dbReference type="FunFam" id="3.40.50.300:FF:000652">
    <property type="entry name" value="ATP-dependent RNA helicase DDX1"/>
    <property type="match status" value="1"/>
</dbReference>
<keyword evidence="6" id="KW-0378">Hydrolase</keyword>
<proteinExistence type="inferred from homology"/>
<dbReference type="Pfam" id="PF00270">
    <property type="entry name" value="DEAD"/>
    <property type="match status" value="1"/>
</dbReference>
<dbReference type="AlphaFoldDB" id="A0A3M7P8X3"/>
<dbReference type="EC" id="3.6.4.13" evidence="2"/>
<comment type="caution">
    <text evidence="15">The sequence shown here is derived from an EMBL/GenBank/DDBJ whole genome shotgun (WGS) entry which is preliminary data.</text>
</comment>
<gene>
    <name evidence="15" type="ORF">BpHYR1_027829</name>
</gene>
<name>A0A3M7P8X3_BRAPC</name>
<dbReference type="OrthoDB" id="1735at2759"/>
<dbReference type="SMART" id="SM00487">
    <property type="entry name" value="DEXDc"/>
    <property type="match status" value="1"/>
</dbReference>
<dbReference type="PROSITE" id="PS51194">
    <property type="entry name" value="HELICASE_CTER"/>
    <property type="match status" value="1"/>
</dbReference>
<keyword evidence="4" id="KW-0540">Nuclease</keyword>
<feature type="domain" description="Helicase ATP-binding" evidence="13">
    <location>
        <begin position="1"/>
        <end position="175"/>
    </location>
</feature>
<keyword evidence="16" id="KW-1185">Reference proteome</keyword>
<dbReference type="InterPro" id="IPR027417">
    <property type="entry name" value="P-loop_NTPase"/>
</dbReference>